<gene>
    <name evidence="11" type="primary">PI4K2B</name>
    <name evidence="11" type="ORF">DERP_011949</name>
</gene>
<keyword evidence="8 9" id="KW-0472">Membrane</keyword>
<comment type="catalytic activity">
    <reaction evidence="9">
        <text>a 1,2-diacyl-sn-glycero-3-phospho-(1D-myo-inositol) + ATP = a 1,2-diacyl-sn-glycero-3-phospho-(1D-myo-inositol 4-phosphate) + ADP + H(+)</text>
        <dbReference type="Rhea" id="RHEA:19877"/>
        <dbReference type="ChEBI" id="CHEBI:15378"/>
        <dbReference type="ChEBI" id="CHEBI:30616"/>
        <dbReference type="ChEBI" id="CHEBI:57880"/>
        <dbReference type="ChEBI" id="CHEBI:58178"/>
        <dbReference type="ChEBI" id="CHEBI:456216"/>
        <dbReference type="EC" id="2.7.1.67"/>
    </reaction>
</comment>
<accession>A0ABQ8J2P5</accession>
<dbReference type="Pfam" id="PF00454">
    <property type="entry name" value="PI3_PI4_kinase"/>
    <property type="match status" value="1"/>
</dbReference>
<evidence type="ECO:0000256" key="7">
    <source>
        <dbReference type="ARBA" id="ARBA00022840"/>
    </source>
</evidence>
<evidence type="ECO:0000259" key="10">
    <source>
        <dbReference type="PROSITE" id="PS50290"/>
    </source>
</evidence>
<evidence type="ECO:0000256" key="3">
    <source>
        <dbReference type="ARBA" id="ARBA00022475"/>
    </source>
</evidence>
<dbReference type="EC" id="2.7.1.67" evidence="9"/>
<dbReference type="PROSITE" id="PS00916">
    <property type="entry name" value="PI3_4_KINASE_2"/>
    <property type="match status" value="1"/>
</dbReference>
<dbReference type="InterPro" id="IPR018936">
    <property type="entry name" value="PI3/4_kinase_CS"/>
</dbReference>
<keyword evidence="3" id="KW-1003">Cell membrane</keyword>
<evidence type="ECO:0000256" key="4">
    <source>
        <dbReference type="ARBA" id="ARBA00022679"/>
    </source>
</evidence>
<comment type="similarity">
    <text evidence="2 9">Belongs to the PI3/PI4-kinase family. Type II PI4K subfamily.</text>
</comment>
<reference evidence="11 12" key="1">
    <citation type="journal article" date="2018" name="J. Allergy Clin. Immunol.">
        <title>High-quality assembly of Dermatophagoides pteronyssinus genome and transcriptome reveals a wide range of novel allergens.</title>
        <authorList>
            <person name="Liu X.Y."/>
            <person name="Yang K.Y."/>
            <person name="Wang M.Q."/>
            <person name="Kwok J.S."/>
            <person name="Zeng X."/>
            <person name="Yang Z."/>
            <person name="Xiao X.J."/>
            <person name="Lau C.P."/>
            <person name="Li Y."/>
            <person name="Huang Z.M."/>
            <person name="Ba J.G."/>
            <person name="Yim A.K."/>
            <person name="Ouyang C.Y."/>
            <person name="Ngai S.M."/>
            <person name="Chan T.F."/>
            <person name="Leung E.L."/>
            <person name="Liu L."/>
            <person name="Liu Z.G."/>
            <person name="Tsui S.K."/>
        </authorList>
    </citation>
    <scope>NUCLEOTIDE SEQUENCE [LARGE SCALE GENOMIC DNA]</scope>
    <source>
        <strain evidence="11">Derp</strain>
    </source>
</reference>
<dbReference type="Proteomes" id="UP000887458">
    <property type="component" value="Unassembled WGS sequence"/>
</dbReference>
<proteinExistence type="inferred from homology"/>
<evidence type="ECO:0000256" key="1">
    <source>
        <dbReference type="ARBA" id="ARBA00004236"/>
    </source>
</evidence>
<keyword evidence="6 9" id="KW-0418">Kinase</keyword>
<evidence type="ECO:0000256" key="5">
    <source>
        <dbReference type="ARBA" id="ARBA00022741"/>
    </source>
</evidence>
<dbReference type="EMBL" id="NJHN03000086">
    <property type="protein sequence ID" value="KAH9416834.1"/>
    <property type="molecule type" value="Genomic_DNA"/>
</dbReference>
<dbReference type="PANTHER" id="PTHR12865">
    <property type="entry name" value="PHOSPHATIDYLINOSITOL 4-KINASE TYPE-II"/>
    <property type="match status" value="1"/>
</dbReference>
<name>A0ABQ8J2P5_DERPT</name>
<keyword evidence="12" id="KW-1185">Reference proteome</keyword>
<evidence type="ECO:0000256" key="8">
    <source>
        <dbReference type="ARBA" id="ARBA00023136"/>
    </source>
</evidence>
<dbReference type="Gene3D" id="1.10.1070.20">
    <property type="match status" value="1"/>
</dbReference>
<evidence type="ECO:0000256" key="9">
    <source>
        <dbReference type="RuleBase" id="RU367084"/>
    </source>
</evidence>
<evidence type="ECO:0000256" key="6">
    <source>
        <dbReference type="ARBA" id="ARBA00022777"/>
    </source>
</evidence>
<protein>
    <recommendedName>
        <fullName evidence="9">Phosphatidylinositol 4-kinase type 2</fullName>
        <ecNumber evidence="9">2.7.1.67</ecNumber>
    </recommendedName>
</protein>
<dbReference type="PANTHER" id="PTHR12865:SF1">
    <property type="entry name" value="PHOSPHATIDYLINOSITOL 4-KINASE TYPE 2"/>
    <property type="match status" value="1"/>
</dbReference>
<sequence length="481" mass="56202">MVERLISIPNDDDDNDNFQDILVQHDDNSFPNESNMNKKISNGDCMMLPLPFYLMLHVFQHHLQRLLDNNNNISSMIHSSSYGSNQDNENQPLLRRCFDNDSIQIINNYFPDDQEFNQLIRDVEQSIDNGFLPKRISQGSSGSYFVKNHDGTKIIGVFKPKDEEPYGRLNPKWTKWMHKLCCPCCFGRSCLVPNQGYLSEAGAWIVDRKLQLNIVPKTRIVKLASVTFNYSAIDRAKSRTKKNVTERFPKVGRHFNRIGLPPKVGSLQKYVENYEDACIWLRKAETLLDENLLEIFQLEFEKLVVLDYIIRNTDRGNDNWLVKQEYNDDGELNFIKIAAIDNGLAFPFKHPDEWRAYPYYWAWLSFAKKPFSDNICRLVLQQLSDMNFVQELCDELFNLFSSDKGFDRNIFEKQMSVMRGQILNLTQALKDQKTPQQLIQMPAIIMEKSRMPNAGGKGRLRTMKDNFTQSFQRKTPFFSWF</sequence>
<organism evidence="11 12">
    <name type="scientific">Dermatophagoides pteronyssinus</name>
    <name type="common">European house dust mite</name>
    <dbReference type="NCBI Taxonomy" id="6956"/>
    <lineage>
        <taxon>Eukaryota</taxon>
        <taxon>Metazoa</taxon>
        <taxon>Ecdysozoa</taxon>
        <taxon>Arthropoda</taxon>
        <taxon>Chelicerata</taxon>
        <taxon>Arachnida</taxon>
        <taxon>Acari</taxon>
        <taxon>Acariformes</taxon>
        <taxon>Sarcoptiformes</taxon>
        <taxon>Astigmata</taxon>
        <taxon>Psoroptidia</taxon>
        <taxon>Analgoidea</taxon>
        <taxon>Pyroglyphidae</taxon>
        <taxon>Dermatophagoidinae</taxon>
        <taxon>Dermatophagoides</taxon>
    </lineage>
</organism>
<keyword evidence="7 9" id="KW-0067">ATP-binding</keyword>
<comment type="caution">
    <text evidence="11">The sequence shown here is derived from an EMBL/GenBank/DDBJ whole genome shotgun (WGS) entry which is preliminary data.</text>
</comment>
<keyword evidence="5 9" id="KW-0547">Nucleotide-binding</keyword>
<dbReference type="PROSITE" id="PS50290">
    <property type="entry name" value="PI3_4_KINASE_3"/>
    <property type="match status" value="1"/>
</dbReference>
<evidence type="ECO:0000313" key="12">
    <source>
        <dbReference type="Proteomes" id="UP000887458"/>
    </source>
</evidence>
<feature type="domain" description="PI3K/PI4K catalytic" evidence="10">
    <location>
        <begin position="130"/>
        <end position="448"/>
    </location>
</feature>
<evidence type="ECO:0000256" key="2">
    <source>
        <dbReference type="ARBA" id="ARBA00008941"/>
    </source>
</evidence>
<keyword evidence="4 9" id="KW-0808">Transferase</keyword>
<evidence type="ECO:0000313" key="11">
    <source>
        <dbReference type="EMBL" id="KAH9416834.1"/>
    </source>
</evidence>
<comment type="subcellular location">
    <subcellularLocation>
        <location evidence="1">Cell membrane</location>
    </subcellularLocation>
    <subcellularLocation>
        <location evidence="9">Membrane</location>
        <topology evidence="9">Peripheral membrane protein</topology>
    </subcellularLocation>
</comment>
<dbReference type="InterPro" id="IPR039756">
    <property type="entry name" value="Lsb6/PI4K2"/>
</dbReference>
<dbReference type="InterPro" id="IPR000403">
    <property type="entry name" value="PI3/4_kinase_cat_dom"/>
</dbReference>
<reference evidence="11 12" key="2">
    <citation type="journal article" date="2022" name="Mol. Biol. Evol.">
        <title>Comparative Genomics Reveals Insights into the Divergent Evolution of Astigmatic Mites and Household Pest Adaptations.</title>
        <authorList>
            <person name="Xiong Q."/>
            <person name="Wan A.T."/>
            <person name="Liu X."/>
            <person name="Fung C.S."/>
            <person name="Xiao X."/>
            <person name="Malainual N."/>
            <person name="Hou J."/>
            <person name="Wang L."/>
            <person name="Wang M."/>
            <person name="Yang K.Y."/>
            <person name="Cui Y."/>
            <person name="Leung E.L."/>
            <person name="Nong W."/>
            <person name="Shin S.K."/>
            <person name="Au S.W."/>
            <person name="Jeong K.Y."/>
            <person name="Chew F.T."/>
            <person name="Hui J.H."/>
            <person name="Leung T.F."/>
            <person name="Tungtrongchitr A."/>
            <person name="Zhong N."/>
            <person name="Liu Z."/>
            <person name="Tsui S.K."/>
        </authorList>
    </citation>
    <scope>NUCLEOTIDE SEQUENCE [LARGE SCALE GENOMIC DNA]</scope>
    <source>
        <strain evidence="11">Derp</strain>
    </source>
</reference>